<proteinExistence type="predicted"/>
<protein>
    <submittedName>
        <fullName evidence="1">Uncharacterized protein</fullName>
    </submittedName>
</protein>
<comment type="caution">
    <text evidence="1">The sequence shown here is derived from an EMBL/GenBank/DDBJ whole genome shotgun (WGS) entry which is preliminary data.</text>
</comment>
<dbReference type="Proteomes" id="UP000076154">
    <property type="component" value="Unassembled WGS sequence"/>
</dbReference>
<evidence type="ECO:0000313" key="1">
    <source>
        <dbReference type="EMBL" id="RDB20090.1"/>
    </source>
</evidence>
<evidence type="ECO:0000313" key="2">
    <source>
        <dbReference type="Proteomes" id="UP000076154"/>
    </source>
</evidence>
<organism evidence="1 2">
    <name type="scientific">Hypsizygus marmoreus</name>
    <name type="common">White beech mushroom</name>
    <name type="synonym">Agaricus marmoreus</name>
    <dbReference type="NCBI Taxonomy" id="39966"/>
    <lineage>
        <taxon>Eukaryota</taxon>
        <taxon>Fungi</taxon>
        <taxon>Dikarya</taxon>
        <taxon>Basidiomycota</taxon>
        <taxon>Agaricomycotina</taxon>
        <taxon>Agaricomycetes</taxon>
        <taxon>Agaricomycetidae</taxon>
        <taxon>Agaricales</taxon>
        <taxon>Tricholomatineae</taxon>
        <taxon>Lyophyllaceae</taxon>
        <taxon>Hypsizygus</taxon>
    </lineage>
</organism>
<keyword evidence="2" id="KW-1185">Reference proteome</keyword>
<sequence>MACLAKDVLCLHDIQPLARCHTVSFQSGRVPLLTNTMSGCYEYWLVPFGAVEIGHLAFRSPSHRFVKIRAHVASWMHFCFFNMTTFLNWRKISLTGWVAWTKVTTALLLPTYLLPNDIHIVTPAQSLPKWRPFGYNRESKDIMRNKKNPTIKSAIRFYNTHRMTSMTVFVSCWSSLWPVVLSARRTSDMSLFSPSRFFCCYPRLLRENITIGLPVFEPMTSNVRWWRAHSVTYHRDNSTLPTPCACPSIWRDVKDLEGIGEIAWGGLDNDQDIAGNMGCSSELASRSMRWRSGMEECHNSLCIDCKP</sequence>
<accession>A0A369JFX4</accession>
<dbReference type="OrthoDB" id="3054715at2759"/>
<dbReference type="EMBL" id="LUEZ02000071">
    <property type="protein sequence ID" value="RDB20090.1"/>
    <property type="molecule type" value="Genomic_DNA"/>
</dbReference>
<dbReference type="InParanoid" id="A0A369JFX4"/>
<gene>
    <name evidence="1" type="ORF">Hypma_012785</name>
</gene>
<name>A0A369JFX4_HYPMA</name>
<reference evidence="1" key="1">
    <citation type="submission" date="2018-04" db="EMBL/GenBank/DDBJ databases">
        <title>Whole genome sequencing of Hypsizygus marmoreus.</title>
        <authorList>
            <person name="Choi I.-G."/>
            <person name="Min B."/>
            <person name="Kim J.-G."/>
            <person name="Kim S."/>
            <person name="Oh Y.-L."/>
            <person name="Kong W.-S."/>
            <person name="Park H."/>
            <person name="Jeong J."/>
            <person name="Song E.-S."/>
        </authorList>
    </citation>
    <scope>NUCLEOTIDE SEQUENCE [LARGE SCALE GENOMIC DNA]</scope>
    <source>
        <strain evidence="1">51987-8</strain>
    </source>
</reference>
<dbReference type="AlphaFoldDB" id="A0A369JFX4"/>